<dbReference type="Gene3D" id="1.10.357.20">
    <property type="entry name" value="SLC41 divalent cation transporters, integral membrane domain"/>
    <property type="match status" value="1"/>
</dbReference>
<dbReference type="InterPro" id="IPR006669">
    <property type="entry name" value="MgtE_transporter"/>
</dbReference>
<keyword evidence="12" id="KW-1185">Reference proteome</keyword>
<feature type="transmembrane region" description="Helical" evidence="9">
    <location>
        <begin position="325"/>
        <end position="351"/>
    </location>
</feature>
<keyword evidence="7 9" id="KW-0472">Membrane</keyword>
<sequence>MNTETDTAAEKAHAAPSEDAHFIVSVIAAAGDHDWPALRRQLSDLDPADIADVIEHVPLETARTIAKMIGRHLPTEFLAELSWERREEILPQLPPDYVGRALGELDTDDAAAVAADIDEKDLGRVLAAADEDTRLAVEEALSFDEETAGRLMQREYVAAPEGATVGDVIDRMRVEAAELPDVFFEIYVVDPMIRPVGAVHVSKLMREARDTLVADIMAPIKALIRREMDQEEVAHTFQKYHLASAPVVDEAGRLTGTMTVDDIIDVISEEGEEDLLKLAGVSEAAQTDSVFKSVRARAPWLAVNLGTAITASAVISQFQGSINQLVTLAILMPIVASMGGNAGTQTLAVAVRAIASRDLTESSAPRYVVREAMTAVSNGFIFALVLAAVVGFWFKDALLAMTIALAVLINFACAGLAGILVPLTLRRFGADPAVSSSVFVTFVTDCVGFLAFLGLATIILLH</sequence>
<evidence type="ECO:0000256" key="6">
    <source>
        <dbReference type="ARBA" id="ARBA00022989"/>
    </source>
</evidence>
<evidence type="ECO:0000256" key="1">
    <source>
        <dbReference type="ARBA" id="ARBA00004141"/>
    </source>
</evidence>
<protein>
    <recommendedName>
        <fullName evidence="9">Magnesium transporter MgtE</fullName>
    </recommendedName>
</protein>
<dbReference type="InterPro" id="IPR006667">
    <property type="entry name" value="SLC41_membr_dom"/>
</dbReference>
<keyword evidence="9" id="KW-1003">Cell membrane</keyword>
<feature type="transmembrane region" description="Helical" evidence="9">
    <location>
        <begin position="437"/>
        <end position="461"/>
    </location>
</feature>
<comment type="subcellular location">
    <subcellularLocation>
        <location evidence="9">Cell membrane</location>
        <topology evidence="9">Multi-pass membrane protein</topology>
    </subcellularLocation>
    <subcellularLocation>
        <location evidence="1">Membrane</location>
        <topology evidence="1">Multi-pass membrane protein</topology>
    </subcellularLocation>
</comment>
<feature type="domain" description="CBS" evidence="10">
    <location>
        <begin position="217"/>
        <end position="273"/>
    </location>
</feature>
<organism evidence="11 12">
    <name type="scientific">Terricaulis silvestris</name>
    <dbReference type="NCBI Taxonomy" id="2686094"/>
    <lineage>
        <taxon>Bacteria</taxon>
        <taxon>Pseudomonadati</taxon>
        <taxon>Pseudomonadota</taxon>
        <taxon>Alphaproteobacteria</taxon>
        <taxon>Caulobacterales</taxon>
        <taxon>Caulobacteraceae</taxon>
        <taxon>Terricaulis</taxon>
    </lineage>
</organism>
<dbReference type="SUPFAM" id="SSF54631">
    <property type="entry name" value="CBS-domain pair"/>
    <property type="match status" value="1"/>
</dbReference>
<dbReference type="InterPro" id="IPR046342">
    <property type="entry name" value="CBS_dom_sf"/>
</dbReference>
<reference evidence="12" key="1">
    <citation type="submission" date="2019-12" db="EMBL/GenBank/DDBJ databases">
        <title>Complete genome of Terracaulis silvestris 0127_4.</title>
        <authorList>
            <person name="Vieira S."/>
            <person name="Riedel T."/>
            <person name="Sproer C."/>
            <person name="Pascual J."/>
            <person name="Boedeker C."/>
            <person name="Overmann J."/>
        </authorList>
    </citation>
    <scope>NUCLEOTIDE SEQUENCE [LARGE SCALE GENOMIC DNA]</scope>
    <source>
        <strain evidence="12">0127_4</strain>
    </source>
</reference>
<dbReference type="InterPro" id="IPR038076">
    <property type="entry name" value="MgtE_N_sf"/>
</dbReference>
<evidence type="ECO:0000256" key="8">
    <source>
        <dbReference type="PROSITE-ProRule" id="PRU00703"/>
    </source>
</evidence>
<evidence type="ECO:0000313" key="11">
    <source>
        <dbReference type="EMBL" id="QGZ95676.1"/>
    </source>
</evidence>
<dbReference type="Pfam" id="PF01769">
    <property type="entry name" value="MgtE"/>
    <property type="match status" value="1"/>
</dbReference>
<keyword evidence="3 9" id="KW-0813">Transport</keyword>
<dbReference type="PANTHER" id="PTHR43773:SF1">
    <property type="entry name" value="MAGNESIUM TRANSPORTER MGTE"/>
    <property type="match status" value="1"/>
</dbReference>
<comment type="similarity">
    <text evidence="2 9">Belongs to the SLC41A transporter family.</text>
</comment>
<dbReference type="InterPro" id="IPR036739">
    <property type="entry name" value="SLC41_membr_dom_sf"/>
</dbReference>
<evidence type="ECO:0000313" key="12">
    <source>
        <dbReference type="Proteomes" id="UP000431269"/>
    </source>
</evidence>
<gene>
    <name evidence="11" type="ORF">DSM104635_02526</name>
</gene>
<dbReference type="KEGG" id="tsv:DSM104635_02526"/>
<dbReference type="SUPFAM" id="SSF158791">
    <property type="entry name" value="MgtE N-terminal domain-like"/>
    <property type="match status" value="1"/>
</dbReference>
<keyword evidence="6 9" id="KW-1133">Transmembrane helix</keyword>
<evidence type="ECO:0000256" key="2">
    <source>
        <dbReference type="ARBA" id="ARBA00009749"/>
    </source>
</evidence>
<dbReference type="AlphaFoldDB" id="A0A6I6MQK5"/>
<evidence type="ECO:0000256" key="3">
    <source>
        <dbReference type="ARBA" id="ARBA00022448"/>
    </source>
</evidence>
<feature type="transmembrane region" description="Helical" evidence="9">
    <location>
        <begin position="372"/>
        <end position="394"/>
    </location>
</feature>
<dbReference type="NCBIfam" id="TIGR00400">
    <property type="entry name" value="mgtE"/>
    <property type="match status" value="1"/>
</dbReference>
<comment type="caution">
    <text evidence="9">Lacks conserved residue(s) required for the propagation of feature annotation.</text>
</comment>
<dbReference type="Gene3D" id="1.25.60.10">
    <property type="entry name" value="MgtE N-terminal domain-like"/>
    <property type="match status" value="1"/>
</dbReference>
<dbReference type="InterPro" id="IPR006668">
    <property type="entry name" value="Mg_transptr_MgtE_intracell_dom"/>
</dbReference>
<dbReference type="InterPro" id="IPR000644">
    <property type="entry name" value="CBS_dom"/>
</dbReference>
<dbReference type="GO" id="GO:0015095">
    <property type="term" value="F:magnesium ion transmembrane transporter activity"/>
    <property type="evidence" value="ECO:0007669"/>
    <property type="project" value="UniProtKB-UniRule"/>
</dbReference>
<evidence type="ECO:0000256" key="7">
    <source>
        <dbReference type="ARBA" id="ARBA00023136"/>
    </source>
</evidence>
<dbReference type="Pfam" id="PF03448">
    <property type="entry name" value="MgtE_N"/>
    <property type="match status" value="1"/>
</dbReference>
<dbReference type="RefSeq" id="WP_158766520.1">
    <property type="nucleotide sequence ID" value="NZ_CP047045.1"/>
</dbReference>
<dbReference type="Pfam" id="PF00571">
    <property type="entry name" value="CBS"/>
    <property type="match status" value="1"/>
</dbReference>
<keyword evidence="4 9" id="KW-0812">Transmembrane</keyword>
<dbReference type="EMBL" id="CP047045">
    <property type="protein sequence ID" value="QGZ95676.1"/>
    <property type="molecule type" value="Genomic_DNA"/>
</dbReference>
<dbReference type="GO" id="GO:0005886">
    <property type="term" value="C:plasma membrane"/>
    <property type="evidence" value="ECO:0007669"/>
    <property type="project" value="UniProtKB-SubCell"/>
</dbReference>
<dbReference type="Gene3D" id="3.10.580.10">
    <property type="entry name" value="CBS-domain"/>
    <property type="match status" value="1"/>
</dbReference>
<dbReference type="PANTHER" id="PTHR43773">
    <property type="entry name" value="MAGNESIUM TRANSPORTER MGTE"/>
    <property type="match status" value="1"/>
</dbReference>
<dbReference type="CDD" id="cd04606">
    <property type="entry name" value="CBS_pair_Mg_transporter"/>
    <property type="match status" value="1"/>
</dbReference>
<dbReference type="SMART" id="SM00924">
    <property type="entry name" value="MgtE_N"/>
    <property type="match status" value="1"/>
</dbReference>
<feature type="transmembrane region" description="Helical" evidence="9">
    <location>
        <begin position="400"/>
        <end position="425"/>
    </location>
</feature>
<keyword evidence="8" id="KW-0129">CBS domain</keyword>
<keyword evidence="9" id="KW-0479">Metal-binding</keyword>
<dbReference type="GO" id="GO:0046872">
    <property type="term" value="F:metal ion binding"/>
    <property type="evidence" value="ECO:0007669"/>
    <property type="project" value="UniProtKB-KW"/>
</dbReference>
<evidence type="ECO:0000256" key="9">
    <source>
        <dbReference type="RuleBase" id="RU362011"/>
    </source>
</evidence>
<evidence type="ECO:0000259" key="10">
    <source>
        <dbReference type="PROSITE" id="PS51371"/>
    </source>
</evidence>
<proteinExistence type="inferred from homology"/>
<comment type="function">
    <text evidence="9">Acts as a magnesium transporter.</text>
</comment>
<evidence type="ECO:0000256" key="4">
    <source>
        <dbReference type="ARBA" id="ARBA00022692"/>
    </source>
</evidence>
<accession>A0A6I6MQK5</accession>
<dbReference type="SUPFAM" id="SSF161093">
    <property type="entry name" value="MgtE membrane domain-like"/>
    <property type="match status" value="1"/>
</dbReference>
<dbReference type="Proteomes" id="UP000431269">
    <property type="component" value="Chromosome"/>
</dbReference>
<comment type="subunit">
    <text evidence="9">Homodimer.</text>
</comment>
<evidence type="ECO:0000256" key="5">
    <source>
        <dbReference type="ARBA" id="ARBA00022842"/>
    </source>
</evidence>
<keyword evidence="5 9" id="KW-0460">Magnesium</keyword>
<name>A0A6I6MQK5_9CAUL</name>
<dbReference type="PROSITE" id="PS51371">
    <property type="entry name" value="CBS"/>
    <property type="match status" value="1"/>
</dbReference>